<keyword evidence="10" id="KW-1185">Reference proteome</keyword>
<evidence type="ECO:0000256" key="5">
    <source>
        <dbReference type="ARBA" id="ARBA00022692"/>
    </source>
</evidence>
<accession>A0ABU1PCF6</accession>
<dbReference type="Proteomes" id="UP001260715">
    <property type="component" value="Unassembled WGS sequence"/>
</dbReference>
<evidence type="ECO:0000256" key="6">
    <source>
        <dbReference type="ARBA" id="ARBA00022989"/>
    </source>
</evidence>
<dbReference type="PANTHER" id="PTHR34979">
    <property type="entry name" value="INNER MEMBRANE PROTEIN YGAZ"/>
    <property type="match status" value="1"/>
</dbReference>
<keyword evidence="4" id="KW-1003">Cell membrane</keyword>
<dbReference type="InterPro" id="IPR011606">
    <property type="entry name" value="Brnchd-chn_aa_trnsp_permease"/>
</dbReference>
<keyword evidence="5 8" id="KW-0812">Transmembrane</keyword>
<sequence length="243" mass="26753">MKLGTYLSEEMRRVVLRSLLRTLPTALTVVPIAMLCGVLASQSGWGLIDTLLFSAFGFSGSGQLALLPLAEQGIGFLTMLLMAASINSRYIPIAFATAHRLPSGKISRALMAHILGDEAYVVEKENDTMLSVMVIRLTIYVVWVLASVSGALLFGFIPSEWMDAGINLSFPAGLVLFVLSLRQIKSRLPQVSIWGRRCFVEITLCVLVAICLLALLGKIWFWLPGIAFCTWRMKELADEFHVS</sequence>
<evidence type="ECO:0000256" key="2">
    <source>
        <dbReference type="ARBA" id="ARBA00010735"/>
    </source>
</evidence>
<dbReference type="EMBL" id="JAVDSJ010000002">
    <property type="protein sequence ID" value="MDR6583612.1"/>
    <property type="molecule type" value="Genomic_DNA"/>
</dbReference>
<proteinExistence type="inferred from homology"/>
<comment type="caution">
    <text evidence="9">The sequence shown here is derived from an EMBL/GenBank/DDBJ whole genome shotgun (WGS) entry which is preliminary data.</text>
</comment>
<feature type="transmembrane region" description="Helical" evidence="8">
    <location>
        <begin position="20"/>
        <end position="39"/>
    </location>
</feature>
<dbReference type="RefSeq" id="WP_102664234.1">
    <property type="nucleotide sequence ID" value="NZ_JAVDSJ010000002.1"/>
</dbReference>
<keyword evidence="7 8" id="KW-0472">Membrane</keyword>
<feature type="transmembrane region" description="Helical" evidence="8">
    <location>
        <begin position="202"/>
        <end position="223"/>
    </location>
</feature>
<protein>
    <submittedName>
        <fullName evidence="9">Branched-subunit amino acid permease</fullName>
    </submittedName>
</protein>
<keyword evidence="3" id="KW-0813">Transport</keyword>
<comment type="similarity">
    <text evidence="2">Belongs to the AzlC family.</text>
</comment>
<evidence type="ECO:0000256" key="7">
    <source>
        <dbReference type="ARBA" id="ARBA00023136"/>
    </source>
</evidence>
<dbReference type="Pfam" id="PF03591">
    <property type="entry name" value="AzlC"/>
    <property type="match status" value="1"/>
</dbReference>
<comment type="subcellular location">
    <subcellularLocation>
        <location evidence="1">Cell membrane</location>
        <topology evidence="1">Multi-pass membrane protein</topology>
    </subcellularLocation>
</comment>
<evidence type="ECO:0000256" key="4">
    <source>
        <dbReference type="ARBA" id="ARBA00022475"/>
    </source>
</evidence>
<evidence type="ECO:0000313" key="10">
    <source>
        <dbReference type="Proteomes" id="UP001260715"/>
    </source>
</evidence>
<evidence type="ECO:0000256" key="8">
    <source>
        <dbReference type="SAM" id="Phobius"/>
    </source>
</evidence>
<organism evidence="9 10">
    <name type="scientific">Herbaspirillum frisingense</name>
    <dbReference type="NCBI Taxonomy" id="92645"/>
    <lineage>
        <taxon>Bacteria</taxon>
        <taxon>Pseudomonadati</taxon>
        <taxon>Pseudomonadota</taxon>
        <taxon>Betaproteobacteria</taxon>
        <taxon>Burkholderiales</taxon>
        <taxon>Oxalobacteraceae</taxon>
        <taxon>Herbaspirillum</taxon>
    </lineage>
</organism>
<keyword evidence="6 8" id="KW-1133">Transmembrane helix</keyword>
<gene>
    <name evidence="9" type="ORF">J2W50_001810</name>
</gene>
<evidence type="ECO:0000313" key="9">
    <source>
        <dbReference type="EMBL" id="MDR6583612.1"/>
    </source>
</evidence>
<name>A0ABU1PCF6_9BURK</name>
<dbReference type="PANTHER" id="PTHR34979:SF1">
    <property type="entry name" value="INNER MEMBRANE PROTEIN YGAZ"/>
    <property type="match status" value="1"/>
</dbReference>
<evidence type="ECO:0000256" key="1">
    <source>
        <dbReference type="ARBA" id="ARBA00004651"/>
    </source>
</evidence>
<feature type="transmembrane region" description="Helical" evidence="8">
    <location>
        <begin position="137"/>
        <end position="158"/>
    </location>
</feature>
<feature type="transmembrane region" description="Helical" evidence="8">
    <location>
        <begin position="164"/>
        <end position="181"/>
    </location>
</feature>
<reference evidence="9 10" key="1">
    <citation type="submission" date="2023-07" db="EMBL/GenBank/DDBJ databases">
        <title>Sorghum-associated microbial communities from plants grown in Nebraska, USA.</title>
        <authorList>
            <person name="Schachtman D."/>
        </authorList>
    </citation>
    <scope>NUCLEOTIDE SEQUENCE [LARGE SCALE GENOMIC DNA]</scope>
    <source>
        <strain evidence="9 10">596</strain>
    </source>
</reference>
<evidence type="ECO:0000256" key="3">
    <source>
        <dbReference type="ARBA" id="ARBA00022448"/>
    </source>
</evidence>